<dbReference type="KEGG" id="agm:DCE93_00260"/>
<evidence type="ECO:0000256" key="3">
    <source>
        <dbReference type="ARBA" id="ARBA00016943"/>
    </source>
</evidence>
<keyword evidence="12" id="KW-0963">Cytoplasm</keyword>
<dbReference type="RefSeq" id="WP_108594126.1">
    <property type="nucleotide sequence ID" value="NZ_CP028913.1"/>
</dbReference>
<comment type="pathway">
    <text evidence="12">Carbohydrate metabolism; D-ribose degradation; D-ribose 5-phosphate from beta-D-ribopyranose: step 2/2.</text>
</comment>
<feature type="binding site" evidence="12">
    <location>
        <position position="189"/>
    </location>
    <ligand>
        <name>ATP</name>
        <dbReference type="ChEBI" id="CHEBI:30616"/>
    </ligand>
</feature>
<dbReference type="PROSITE" id="PS00584">
    <property type="entry name" value="PFKB_KINASES_2"/>
    <property type="match status" value="1"/>
</dbReference>
<evidence type="ECO:0000259" key="13">
    <source>
        <dbReference type="Pfam" id="PF00294"/>
    </source>
</evidence>
<evidence type="ECO:0000256" key="11">
    <source>
        <dbReference type="ARBA" id="ARBA00023277"/>
    </source>
</evidence>
<keyword evidence="8 12" id="KW-0067">ATP-binding</keyword>
<organism evidence="14 15">
    <name type="scientific">Agromyces badenianii</name>
    <dbReference type="NCBI Taxonomy" id="2080742"/>
    <lineage>
        <taxon>Bacteria</taxon>
        <taxon>Bacillati</taxon>
        <taxon>Actinomycetota</taxon>
        <taxon>Actinomycetes</taxon>
        <taxon>Micrococcales</taxon>
        <taxon>Microbacteriaceae</taxon>
        <taxon>Agromyces</taxon>
    </lineage>
</organism>
<dbReference type="AlphaFoldDB" id="A0A2S0WSJ1"/>
<evidence type="ECO:0000256" key="8">
    <source>
        <dbReference type="ARBA" id="ARBA00022840"/>
    </source>
</evidence>
<keyword evidence="5 12" id="KW-0479">Metal-binding</keyword>
<feature type="binding site" evidence="12">
    <location>
        <begin position="257"/>
        <end position="258"/>
    </location>
    <ligand>
        <name>ATP</name>
        <dbReference type="ChEBI" id="CHEBI:30616"/>
    </ligand>
</feature>
<gene>
    <name evidence="12" type="primary">rbsK</name>
    <name evidence="14" type="ORF">DCE93_00260</name>
</gene>
<dbReference type="EC" id="2.7.1.15" evidence="2 12"/>
<protein>
    <recommendedName>
        <fullName evidence="3 12">Ribokinase</fullName>
        <shortName evidence="12">RK</shortName>
        <ecNumber evidence="2 12">2.7.1.15</ecNumber>
    </recommendedName>
</protein>
<dbReference type="GO" id="GO:0004747">
    <property type="term" value="F:ribokinase activity"/>
    <property type="evidence" value="ECO:0007669"/>
    <property type="project" value="UniProtKB-UniRule"/>
</dbReference>
<feature type="binding site" evidence="12">
    <location>
        <position position="293"/>
    </location>
    <ligand>
        <name>K(+)</name>
        <dbReference type="ChEBI" id="CHEBI:29103"/>
    </ligand>
</feature>
<feature type="domain" description="Carbohydrate kinase PfkB" evidence="13">
    <location>
        <begin position="20"/>
        <end position="299"/>
    </location>
</feature>
<dbReference type="InterPro" id="IPR002139">
    <property type="entry name" value="Ribo/fructo_kinase"/>
</dbReference>
<dbReference type="GO" id="GO:0005829">
    <property type="term" value="C:cytosol"/>
    <property type="evidence" value="ECO:0007669"/>
    <property type="project" value="TreeGrafter"/>
</dbReference>
<keyword evidence="6 12" id="KW-0547">Nucleotide-binding</keyword>
<dbReference type="HAMAP" id="MF_01987">
    <property type="entry name" value="Ribokinase"/>
    <property type="match status" value="1"/>
</dbReference>
<evidence type="ECO:0000313" key="15">
    <source>
        <dbReference type="Proteomes" id="UP000244729"/>
    </source>
</evidence>
<dbReference type="InterPro" id="IPR029056">
    <property type="entry name" value="Ribokinase-like"/>
</dbReference>
<dbReference type="PANTHER" id="PTHR10584">
    <property type="entry name" value="SUGAR KINASE"/>
    <property type="match status" value="1"/>
</dbReference>
<name>A0A2S0WSJ1_9MICO</name>
<comment type="similarity">
    <text evidence="12">Belongs to the carbohydrate kinase PfkB family. Ribokinase subfamily.</text>
</comment>
<dbReference type="PANTHER" id="PTHR10584:SF166">
    <property type="entry name" value="RIBOKINASE"/>
    <property type="match status" value="1"/>
</dbReference>
<reference evidence="14 15" key="1">
    <citation type="submission" date="2018-04" db="EMBL/GenBank/DDBJ databases">
        <authorList>
            <person name="Li J."/>
        </authorList>
    </citation>
    <scope>NUCLEOTIDE SEQUENCE [LARGE SCALE GENOMIC DNA]</scope>
    <source>
        <strain evidence="15">30A</strain>
    </source>
</reference>
<comment type="activity regulation">
    <text evidence="12">Activated by a monovalent cation that binds near, but not in, the active site. The most likely occupant of the site in vivo is potassium. Ion binding induces a conformational change that may alter substrate affinity.</text>
</comment>
<evidence type="ECO:0000256" key="4">
    <source>
        <dbReference type="ARBA" id="ARBA00022679"/>
    </source>
</evidence>
<dbReference type="UniPathway" id="UPA00916">
    <property type="reaction ID" value="UER00889"/>
</dbReference>
<evidence type="ECO:0000256" key="9">
    <source>
        <dbReference type="ARBA" id="ARBA00022842"/>
    </source>
</evidence>
<comment type="cofactor">
    <cofactor evidence="12">
        <name>Mg(2+)</name>
        <dbReference type="ChEBI" id="CHEBI:18420"/>
    </cofactor>
    <text evidence="12">Requires a divalent cation, most likely magnesium in vivo, as an electrophilic catalyst to aid phosphoryl group transfer. It is the chelate of the metal and the nucleotide that is the actual substrate.</text>
</comment>
<comment type="subcellular location">
    <subcellularLocation>
        <location evidence="12">Cytoplasm</location>
    </subcellularLocation>
</comment>
<keyword evidence="9 12" id="KW-0460">Magnesium</keyword>
<dbReference type="GO" id="GO:0046872">
    <property type="term" value="F:metal ion binding"/>
    <property type="evidence" value="ECO:0007669"/>
    <property type="project" value="UniProtKB-KW"/>
</dbReference>
<evidence type="ECO:0000256" key="6">
    <source>
        <dbReference type="ARBA" id="ARBA00022741"/>
    </source>
</evidence>
<evidence type="ECO:0000256" key="12">
    <source>
        <dbReference type="HAMAP-Rule" id="MF_01987"/>
    </source>
</evidence>
<dbReference type="InterPro" id="IPR011877">
    <property type="entry name" value="Ribokinase"/>
</dbReference>
<evidence type="ECO:0000256" key="10">
    <source>
        <dbReference type="ARBA" id="ARBA00022958"/>
    </source>
</evidence>
<dbReference type="GO" id="GO:0005524">
    <property type="term" value="F:ATP binding"/>
    <property type="evidence" value="ECO:0007669"/>
    <property type="project" value="UniProtKB-UniRule"/>
</dbReference>
<dbReference type="Gene3D" id="3.40.1190.20">
    <property type="match status" value="1"/>
</dbReference>
<dbReference type="SUPFAM" id="SSF53613">
    <property type="entry name" value="Ribokinase-like"/>
    <property type="match status" value="1"/>
</dbReference>
<dbReference type="Pfam" id="PF00294">
    <property type="entry name" value="PfkB"/>
    <property type="match status" value="1"/>
</dbReference>
<dbReference type="Proteomes" id="UP000244729">
    <property type="component" value="Chromosome"/>
</dbReference>
<evidence type="ECO:0000256" key="7">
    <source>
        <dbReference type="ARBA" id="ARBA00022777"/>
    </source>
</evidence>
<keyword evidence="15" id="KW-1185">Reference proteome</keyword>
<feature type="active site" description="Proton acceptor" evidence="12">
    <location>
        <position position="258"/>
    </location>
</feature>
<feature type="binding site" evidence="12">
    <location>
        <position position="252"/>
    </location>
    <ligand>
        <name>K(+)</name>
        <dbReference type="ChEBI" id="CHEBI:29103"/>
    </ligand>
</feature>
<feature type="binding site" evidence="12">
    <location>
        <position position="142"/>
    </location>
    <ligand>
        <name>substrate</name>
    </ligand>
</feature>
<dbReference type="CDD" id="cd01174">
    <property type="entry name" value="ribokinase"/>
    <property type="match status" value="1"/>
</dbReference>
<keyword evidence="7 12" id="KW-0418">Kinase</keyword>
<feature type="binding site" evidence="12">
    <location>
        <position position="258"/>
    </location>
    <ligand>
        <name>substrate</name>
    </ligand>
</feature>
<evidence type="ECO:0000256" key="2">
    <source>
        <dbReference type="ARBA" id="ARBA00012035"/>
    </source>
</evidence>
<comment type="caution">
    <text evidence="12">Lacks conserved residue(s) required for the propagation of feature annotation.</text>
</comment>
<keyword evidence="10 12" id="KW-0630">Potassium</keyword>
<feature type="binding site" evidence="12">
    <location>
        <begin position="42"/>
        <end position="46"/>
    </location>
    <ligand>
        <name>substrate</name>
    </ligand>
</feature>
<keyword evidence="11 12" id="KW-0119">Carbohydrate metabolism</keyword>
<sequence length="329" mass="34074">MSDGPHLVVAGSYGWSTRYVLAAAPGPGETLLADEVQFEHGGKGSNQAVAAARLGASVDFVTAVGHDHPGEAAIALWQGEGVRADPVRPAGLPTMTGTILVERDGENRIVVALGAMLALGATDAHLVGRLVTADSTVVVQNEAPYAFTRAVLERAAAAGARTVYNPAPVSAALDHRDPVWQAVDVLVPNQHEARSLLGDSDLAPDASAEELARELAERTGCRVVLTLGAEGAVFVAGGAVERVPAVPATAVDTTGAGDCFTAALSVALAEGAVMRDAVRFACLAASRAVQQPGVIDGLPRRAELAEEVVGHQREWITEFGRSVIPRLRR</sequence>
<accession>A0A2S0WSJ1</accession>
<proteinExistence type="inferred from homology"/>
<dbReference type="PRINTS" id="PR00990">
    <property type="entry name" value="RIBOKINASE"/>
</dbReference>
<keyword evidence="4 12" id="KW-0808">Transferase</keyword>
<feature type="binding site" evidence="12">
    <location>
        <position position="254"/>
    </location>
    <ligand>
        <name>K(+)</name>
        <dbReference type="ChEBI" id="CHEBI:29103"/>
    </ligand>
</feature>
<evidence type="ECO:0000313" key="14">
    <source>
        <dbReference type="EMBL" id="AWB94299.1"/>
    </source>
</evidence>
<dbReference type="InterPro" id="IPR011611">
    <property type="entry name" value="PfkB_dom"/>
</dbReference>
<evidence type="ECO:0000256" key="1">
    <source>
        <dbReference type="ARBA" id="ARBA00005380"/>
    </source>
</evidence>
<comment type="function">
    <text evidence="12">Catalyzes the phosphorylation of ribose at O-5 in a reaction requiring ATP and magnesium. The resulting D-ribose-5-phosphate can then be used either for sythesis of nucleotides, histidine, and tryptophan, or as a component of the pentose phosphate pathway.</text>
</comment>
<dbReference type="EMBL" id="CP028913">
    <property type="protein sequence ID" value="AWB94299.1"/>
    <property type="molecule type" value="Genomic_DNA"/>
</dbReference>
<evidence type="ECO:0000256" key="5">
    <source>
        <dbReference type="ARBA" id="ARBA00022723"/>
    </source>
</evidence>
<dbReference type="InterPro" id="IPR002173">
    <property type="entry name" value="Carboh/pur_kinase_PfkB_CS"/>
</dbReference>
<dbReference type="GO" id="GO:0019303">
    <property type="term" value="P:D-ribose catabolic process"/>
    <property type="evidence" value="ECO:0007669"/>
    <property type="project" value="UniProtKB-UniRule"/>
</dbReference>
<feature type="binding site" evidence="12">
    <location>
        <begin position="226"/>
        <end position="231"/>
    </location>
    <ligand>
        <name>ATP</name>
        <dbReference type="ChEBI" id="CHEBI:30616"/>
    </ligand>
</feature>
<feature type="binding site" evidence="12">
    <location>
        <position position="288"/>
    </location>
    <ligand>
        <name>K(+)</name>
        <dbReference type="ChEBI" id="CHEBI:29103"/>
    </ligand>
</feature>
<comment type="similarity">
    <text evidence="1">Belongs to the carbohydrate kinase pfkB family.</text>
</comment>
<comment type="subunit">
    <text evidence="12">Homodimer.</text>
</comment>
<comment type="catalytic activity">
    <reaction evidence="12">
        <text>D-ribose + ATP = D-ribose 5-phosphate + ADP + H(+)</text>
        <dbReference type="Rhea" id="RHEA:13697"/>
        <dbReference type="ChEBI" id="CHEBI:15378"/>
        <dbReference type="ChEBI" id="CHEBI:30616"/>
        <dbReference type="ChEBI" id="CHEBI:47013"/>
        <dbReference type="ChEBI" id="CHEBI:78346"/>
        <dbReference type="ChEBI" id="CHEBI:456216"/>
        <dbReference type="EC" id="2.7.1.15"/>
    </reaction>
</comment>
<dbReference type="OrthoDB" id="9775849at2"/>
<feature type="binding site" evidence="12">
    <location>
        <position position="291"/>
    </location>
    <ligand>
        <name>K(+)</name>
        <dbReference type="ChEBI" id="CHEBI:29103"/>
    </ligand>
</feature>